<evidence type="ECO:0008006" key="3">
    <source>
        <dbReference type="Google" id="ProtNLM"/>
    </source>
</evidence>
<evidence type="ECO:0000313" key="1">
    <source>
        <dbReference type="EMBL" id="MFB9137852.1"/>
    </source>
</evidence>
<accession>A0ABV5HVD9</accession>
<dbReference type="Proteomes" id="UP001589645">
    <property type="component" value="Unassembled WGS sequence"/>
</dbReference>
<name>A0ABV5HVD9_9VIBR</name>
<keyword evidence="2" id="KW-1185">Reference proteome</keyword>
<protein>
    <recommendedName>
        <fullName evidence="3">Phage tail protein</fullName>
    </recommendedName>
</protein>
<evidence type="ECO:0000313" key="2">
    <source>
        <dbReference type="Proteomes" id="UP001589645"/>
    </source>
</evidence>
<sequence>MSKNNYDMEDFQGKYNGKQIEQLLDKANDIDLSKYALKTDNAPTATKLQAARTIVLSGAVSGSVSSDFGSNVTISTTLSNFDASKITSGTINIDRLPKAALERMVVVADDTARFKLTTATAQVGDTVKVTATNKMYLVKDDSKLNTEDGYEPYTASSASSVPWSGVTGKPSTFAPPTAAASTLGGVKVGYTTSGKNYKLQVDASGNAFVNVPWTDNNTTYNQATADTLGLVKIGYTSSGKNYAVSLDANGKMYVNVPWTDNNTTYTQATSDNLGLVKIGYSANGKNYPVVLDGSGKMYVNVPWTDTNTTYSNMGAATSSAAGKAGLVPAPAAGAQDKYLRGDGTWVVPTDTTYGLASTSANGLLRQLNGSTSNFMRGDGTWATPPNTTYAVANESTNGLMAAADKKTVNRLIGVNTVTTLADLPITKRSITATLSAATTLSVASGMQIGEELMIRCVPSAAFTQAIPNSGAYVSMSGTSITTTANKPFEINIWCYASGKYSIAVKEQD</sequence>
<reference evidence="1 2" key="1">
    <citation type="submission" date="2024-09" db="EMBL/GenBank/DDBJ databases">
        <authorList>
            <person name="Sun Q."/>
            <person name="Mori K."/>
        </authorList>
    </citation>
    <scope>NUCLEOTIDE SEQUENCE [LARGE SCALE GENOMIC DNA]</scope>
    <source>
        <strain evidence="1 2">CECT 8064</strain>
    </source>
</reference>
<proteinExistence type="predicted"/>
<dbReference type="RefSeq" id="WP_390198242.1">
    <property type="nucleotide sequence ID" value="NZ_JBHMEP010000030.1"/>
</dbReference>
<gene>
    <name evidence="1" type="ORF">ACFFUV_23160</name>
</gene>
<comment type="caution">
    <text evidence="1">The sequence shown here is derived from an EMBL/GenBank/DDBJ whole genome shotgun (WGS) entry which is preliminary data.</text>
</comment>
<dbReference type="EMBL" id="JBHMEP010000030">
    <property type="protein sequence ID" value="MFB9137852.1"/>
    <property type="molecule type" value="Genomic_DNA"/>
</dbReference>
<organism evidence="1 2">
    <name type="scientific">Vibrio olivae</name>
    <dbReference type="NCBI Taxonomy" id="1243002"/>
    <lineage>
        <taxon>Bacteria</taxon>
        <taxon>Pseudomonadati</taxon>
        <taxon>Pseudomonadota</taxon>
        <taxon>Gammaproteobacteria</taxon>
        <taxon>Vibrionales</taxon>
        <taxon>Vibrionaceae</taxon>
        <taxon>Vibrio</taxon>
    </lineage>
</organism>